<sequence length="77" mass="8606">MFQPPAGAVQTAPQFNLPSFNQEAVRHILLGDYGAIVDSINRMTVLGYCERLAWSEPLPTGRHGEYISVMTRKRTLS</sequence>
<comment type="caution">
    <text evidence="1">The sequence shown here is derived from an EMBL/GenBank/DDBJ whole genome shotgun (WGS) entry which is preliminary data.</text>
</comment>
<dbReference type="EMBL" id="JTHE02000003">
    <property type="protein sequence ID" value="NEV66597.1"/>
    <property type="molecule type" value="Genomic_DNA"/>
</dbReference>
<accession>A0A0C1YDS9</accession>
<reference evidence="1" key="1">
    <citation type="submission" date="2014-11" db="EMBL/GenBank/DDBJ databases">
        <authorList>
            <person name="Malar M.C."/>
            <person name="Sen D."/>
            <person name="Tripathy S."/>
        </authorList>
    </citation>
    <scope>NUCLEOTIDE SEQUENCE</scope>
    <source>
        <strain evidence="1">BDU141951</strain>
    </source>
</reference>
<evidence type="ECO:0000313" key="1">
    <source>
        <dbReference type="EMBL" id="NEV66597.1"/>
    </source>
</evidence>
<protein>
    <submittedName>
        <fullName evidence="1">Uncharacterized protein</fullName>
    </submittedName>
</protein>
<dbReference type="AlphaFoldDB" id="A0A0C1YDS9"/>
<reference evidence="1" key="2">
    <citation type="journal article" date="2015" name="Genome Announc.">
        <title>Draft Genome Sequence of Filamentous Marine Cyanobacterium Lyngbya confervoides Strain BDU141951.</title>
        <authorList>
            <person name="Chandrababunaidu M.M."/>
            <person name="Sen D."/>
            <person name="Tripathy S."/>
        </authorList>
    </citation>
    <scope>NUCLEOTIDE SEQUENCE</scope>
    <source>
        <strain evidence="1">BDU141951</strain>
    </source>
</reference>
<organism evidence="1">
    <name type="scientific">Lyngbya confervoides BDU141951</name>
    <dbReference type="NCBI Taxonomy" id="1574623"/>
    <lineage>
        <taxon>Bacteria</taxon>
        <taxon>Bacillati</taxon>
        <taxon>Cyanobacteriota</taxon>
        <taxon>Cyanophyceae</taxon>
        <taxon>Oscillatoriophycideae</taxon>
        <taxon>Oscillatoriales</taxon>
        <taxon>Microcoleaceae</taxon>
        <taxon>Lyngbya</taxon>
    </lineage>
</organism>
<name>A0A0C1YDS9_9CYAN</name>
<proteinExistence type="predicted"/>
<reference evidence="1" key="3">
    <citation type="submission" date="2020-02" db="EMBL/GenBank/DDBJ databases">
        <authorList>
            <person name="Sarangi A.N."/>
            <person name="Ghosh S."/>
            <person name="Mukherjee M."/>
            <person name="Tripathy S."/>
        </authorList>
    </citation>
    <scope>NUCLEOTIDE SEQUENCE</scope>
    <source>
        <strain evidence="1">BDU141951</strain>
    </source>
</reference>
<gene>
    <name evidence="1" type="ORF">QQ91_005670</name>
</gene>